<keyword evidence="1" id="KW-0812">Transmembrane</keyword>
<gene>
    <name evidence="2" type="ORF">QQM35_08115</name>
</gene>
<reference evidence="2 3" key="1">
    <citation type="journal article" date="2024" name="Pathogens">
        <title>Staphylococcus hsinchuensis sp. nov., Isolated from Soymilk.</title>
        <authorList>
            <person name="Wang Y.T."/>
            <person name="Lin Y.C."/>
            <person name="Hsieh Y.H."/>
            <person name="Lin Y.T."/>
            <person name="Hamada M."/>
            <person name="Chen C.C."/>
            <person name="Liou J.S."/>
            <person name="Lee A.Y."/>
            <person name="Zhang W.L."/>
            <person name="Chen Y.T."/>
            <person name="Huang C.H."/>
        </authorList>
    </citation>
    <scope>NUCLEOTIDE SEQUENCE [LARGE SCALE GENOMIC DNA]</scope>
    <source>
        <strain evidence="2 3">H164</strain>
    </source>
</reference>
<keyword evidence="3" id="KW-1185">Reference proteome</keyword>
<organism evidence="2 3">
    <name type="scientific">Staphylococcus hsinchuensis</name>
    <dbReference type="NCBI Taxonomy" id="3051183"/>
    <lineage>
        <taxon>Bacteria</taxon>
        <taxon>Bacillati</taxon>
        <taxon>Bacillota</taxon>
        <taxon>Bacilli</taxon>
        <taxon>Bacillales</taxon>
        <taxon>Staphylococcaceae</taxon>
        <taxon>Staphylococcus</taxon>
    </lineage>
</organism>
<feature type="transmembrane region" description="Helical" evidence="1">
    <location>
        <begin position="36"/>
        <end position="55"/>
    </location>
</feature>
<protein>
    <recommendedName>
        <fullName evidence="4">Permease</fullName>
    </recommendedName>
</protein>
<keyword evidence="1" id="KW-0472">Membrane</keyword>
<proteinExistence type="predicted"/>
<evidence type="ECO:0000313" key="3">
    <source>
        <dbReference type="Proteomes" id="UP001436297"/>
    </source>
</evidence>
<accession>A0ABZ3EC63</accession>
<name>A0ABZ3EC63_9STAP</name>
<feature type="transmembrane region" description="Helical" evidence="1">
    <location>
        <begin position="61"/>
        <end position="82"/>
    </location>
</feature>
<sequence>MTLTDLPHYLWITVIAVILLTVFNTLVLHKWFATPIITFLILTIAAFFIPIFYDISYKPLFGYAMFMSIISIIISFLIWFFTRNWRRQREQKRIEKVIRKHHHYYGQNHYPRNDFNHHYRY</sequence>
<dbReference type="EMBL" id="CP128355">
    <property type="protein sequence ID" value="XAF70031.1"/>
    <property type="molecule type" value="Genomic_DNA"/>
</dbReference>
<evidence type="ECO:0008006" key="4">
    <source>
        <dbReference type="Google" id="ProtNLM"/>
    </source>
</evidence>
<evidence type="ECO:0000256" key="1">
    <source>
        <dbReference type="SAM" id="Phobius"/>
    </source>
</evidence>
<feature type="transmembrane region" description="Helical" evidence="1">
    <location>
        <begin position="6"/>
        <end position="29"/>
    </location>
</feature>
<dbReference type="RefSeq" id="WP_251516811.1">
    <property type="nucleotide sequence ID" value="NZ_CP128355.1"/>
</dbReference>
<keyword evidence="1" id="KW-1133">Transmembrane helix</keyword>
<evidence type="ECO:0000313" key="2">
    <source>
        <dbReference type="EMBL" id="XAF70031.1"/>
    </source>
</evidence>
<dbReference type="Proteomes" id="UP001436297">
    <property type="component" value="Chromosome"/>
</dbReference>